<feature type="domain" description="Exonuclease" evidence="2">
    <location>
        <begin position="14"/>
        <end position="180"/>
    </location>
</feature>
<dbReference type="PANTHER" id="PTHR30231">
    <property type="entry name" value="DNA POLYMERASE III SUBUNIT EPSILON"/>
    <property type="match status" value="1"/>
</dbReference>
<accession>A0A178MI30</accession>
<keyword evidence="1" id="KW-0540">Nuclease</keyword>
<evidence type="ECO:0000313" key="3">
    <source>
        <dbReference type="EMBL" id="OAN48269.1"/>
    </source>
</evidence>
<keyword evidence="1" id="KW-0378">Hydrolase</keyword>
<protein>
    <submittedName>
        <fullName evidence="3">DNA polymerase III subunit epsilon</fullName>
    </submittedName>
</protein>
<evidence type="ECO:0000259" key="2">
    <source>
        <dbReference type="SMART" id="SM00479"/>
    </source>
</evidence>
<name>A0A178MI30_9CHLR</name>
<dbReference type="SUPFAM" id="SSF53098">
    <property type="entry name" value="Ribonuclease H-like"/>
    <property type="match status" value="1"/>
</dbReference>
<dbReference type="PANTHER" id="PTHR30231:SF41">
    <property type="entry name" value="DNA POLYMERASE III SUBUNIT EPSILON"/>
    <property type="match status" value="1"/>
</dbReference>
<dbReference type="GO" id="GO:0045004">
    <property type="term" value="P:DNA replication proofreading"/>
    <property type="evidence" value="ECO:0007669"/>
    <property type="project" value="TreeGrafter"/>
</dbReference>
<dbReference type="Gene3D" id="3.30.420.10">
    <property type="entry name" value="Ribonuclease H-like superfamily/Ribonuclease H"/>
    <property type="match status" value="1"/>
</dbReference>
<dbReference type="InterPro" id="IPR013520">
    <property type="entry name" value="Ribonucl_H"/>
</dbReference>
<evidence type="ECO:0000256" key="1">
    <source>
        <dbReference type="ARBA" id="ARBA00022839"/>
    </source>
</evidence>
<keyword evidence="1" id="KW-0269">Exonuclease</keyword>
<gene>
    <name evidence="3" type="ORF">A6A03_08770</name>
</gene>
<dbReference type="InterPro" id="IPR012337">
    <property type="entry name" value="RNaseH-like_sf"/>
</dbReference>
<dbReference type="AlphaFoldDB" id="A0A178MI30"/>
<dbReference type="RefSeq" id="WP_066783249.1">
    <property type="nucleotide sequence ID" value="NZ_LWQS01000033.1"/>
</dbReference>
<dbReference type="STRING" id="1707952.A6A03_08770"/>
<dbReference type="InterPro" id="IPR036397">
    <property type="entry name" value="RNaseH_sf"/>
</dbReference>
<dbReference type="FunFam" id="3.30.420.10:FF:000045">
    <property type="entry name" value="3'-5' exonuclease DinG"/>
    <property type="match status" value="1"/>
</dbReference>
<dbReference type="Pfam" id="PF13280">
    <property type="entry name" value="WYL"/>
    <property type="match status" value="1"/>
</dbReference>
<dbReference type="GO" id="GO:0008408">
    <property type="term" value="F:3'-5' exonuclease activity"/>
    <property type="evidence" value="ECO:0007669"/>
    <property type="project" value="TreeGrafter"/>
</dbReference>
<reference evidence="3 4" key="1">
    <citation type="submission" date="2016-04" db="EMBL/GenBank/DDBJ databases">
        <title>Chloroflexus islandicus sp. nov., a thermophilic filamentous anoxygenic phototrophic bacterium from geyser Strokkur (Iceland).</title>
        <authorList>
            <person name="Gaisin V.A."/>
            <person name="Kalashnikov A.M."/>
            <person name="Sukhacheva M.V."/>
            <person name="Grouzdev D.S."/>
            <person name="Ivanov T.M."/>
            <person name="Kuznetsov B."/>
            <person name="Gorlenko V.M."/>
        </authorList>
    </citation>
    <scope>NUCLEOTIDE SEQUENCE [LARGE SCALE GENOMIC DNA]</scope>
    <source>
        <strain evidence="4">isl-2</strain>
    </source>
</reference>
<dbReference type="InterPro" id="IPR026881">
    <property type="entry name" value="WYL_dom"/>
</dbReference>
<dbReference type="SMART" id="SM00479">
    <property type="entry name" value="EXOIII"/>
    <property type="match status" value="1"/>
</dbReference>
<comment type="caution">
    <text evidence="3">The sequence shown here is derived from an EMBL/GenBank/DDBJ whole genome shotgun (WGS) entry which is preliminary data.</text>
</comment>
<dbReference type="GO" id="GO:0003676">
    <property type="term" value="F:nucleic acid binding"/>
    <property type="evidence" value="ECO:0007669"/>
    <property type="project" value="InterPro"/>
</dbReference>
<organism evidence="3 4">
    <name type="scientific">Chloroflexus islandicus</name>
    <dbReference type="NCBI Taxonomy" id="1707952"/>
    <lineage>
        <taxon>Bacteria</taxon>
        <taxon>Bacillati</taxon>
        <taxon>Chloroflexota</taxon>
        <taxon>Chloroflexia</taxon>
        <taxon>Chloroflexales</taxon>
        <taxon>Chloroflexineae</taxon>
        <taxon>Chloroflexaceae</taxon>
        <taxon>Chloroflexus</taxon>
    </lineage>
</organism>
<dbReference type="PROSITE" id="PS52050">
    <property type="entry name" value="WYL"/>
    <property type="match status" value="1"/>
</dbReference>
<sequence>MSTLDLHQPLSELPLLFFDVETTGLDIRDGHRVCELAMLRREGGAETGRIETLLNPERDLDPQAAQINGLRTEDLLIAPRFADIAGHVVQLSRNAVRVAHNLPFDETFLNMELARAGHPPLTGPALDTLELARRLGIRRGSLSLGALANAFGLPTPTHRAMDDVLALNALFDQLVAKMAAYGVTTLGDALRFARGLLPGQPEPEAPPPLAEAIASGGTLRIIYTSNSSPQPTERRIRPLELVVEPSGLSIRAFCYLRHDIRNFLLAKISAYLPDSPAESDQRRG</sequence>
<dbReference type="GO" id="GO:0005829">
    <property type="term" value="C:cytosol"/>
    <property type="evidence" value="ECO:0007669"/>
    <property type="project" value="TreeGrafter"/>
</dbReference>
<evidence type="ECO:0000313" key="4">
    <source>
        <dbReference type="Proteomes" id="UP000078287"/>
    </source>
</evidence>
<dbReference type="CDD" id="cd06127">
    <property type="entry name" value="DEDDh"/>
    <property type="match status" value="1"/>
</dbReference>
<proteinExistence type="predicted"/>
<dbReference type="OrthoDB" id="9803913at2"/>
<dbReference type="Pfam" id="PF00929">
    <property type="entry name" value="RNase_T"/>
    <property type="match status" value="1"/>
</dbReference>
<dbReference type="Proteomes" id="UP000078287">
    <property type="component" value="Unassembled WGS sequence"/>
</dbReference>
<keyword evidence="4" id="KW-1185">Reference proteome</keyword>
<dbReference type="EMBL" id="LWQS01000033">
    <property type="protein sequence ID" value="OAN48269.1"/>
    <property type="molecule type" value="Genomic_DNA"/>
</dbReference>